<name>E5XTK7_SEGRC</name>
<evidence type="ECO:0000256" key="9">
    <source>
        <dbReference type="ARBA" id="ARBA00049228"/>
    </source>
</evidence>
<evidence type="ECO:0000256" key="3">
    <source>
        <dbReference type="ARBA" id="ARBA00007851"/>
    </source>
</evidence>
<keyword evidence="5" id="KW-0479">Metal-binding</keyword>
<keyword evidence="6" id="KW-0223">Dioxygenase</keyword>
<dbReference type="RefSeq" id="WP_007471449.1">
    <property type="nucleotide sequence ID" value="NZ_KI391953.1"/>
</dbReference>
<dbReference type="NCBIfam" id="TIGR02408">
    <property type="entry name" value="ectoine_ThpD"/>
    <property type="match status" value="1"/>
</dbReference>
<dbReference type="PANTHER" id="PTHR20883:SF48">
    <property type="entry name" value="ECTOINE DIOXYGENASE"/>
    <property type="match status" value="1"/>
</dbReference>
<dbReference type="EC" id="1.14.11.55" evidence="10"/>
<gene>
    <name evidence="12" type="ORF">HMPREF9336_02829</name>
</gene>
<feature type="region of interest" description="Disordered" evidence="11">
    <location>
        <begin position="295"/>
        <end position="314"/>
    </location>
</feature>
<dbReference type="AlphaFoldDB" id="E5XTK7"/>
<reference evidence="12 13" key="1">
    <citation type="journal article" date="2011" name="Stand. Genomic Sci.">
        <title>High quality draft genome sequence of Segniliparus rugosus CDC 945(T)= (ATCC BAA-974(T)).</title>
        <authorList>
            <person name="Earl A.M."/>
            <person name="Desjardins C.A."/>
            <person name="Fitzgerald M.G."/>
            <person name="Arachchi H.M."/>
            <person name="Zeng Q."/>
            <person name="Mehta T."/>
            <person name="Griggs A."/>
            <person name="Birren B.W."/>
            <person name="Toney N.C."/>
            <person name="Carr J."/>
            <person name="Posey J."/>
            <person name="Butler W.R."/>
        </authorList>
    </citation>
    <scope>NUCLEOTIDE SEQUENCE [LARGE SCALE GENOMIC DNA]</scope>
    <source>
        <strain evidence="13">ATCC BAA-974 / DSM 45345 / CCUG 50838 / CIP 108380 / JCM 13579 / CDC 945</strain>
    </source>
</reference>
<evidence type="ECO:0000256" key="4">
    <source>
        <dbReference type="ARBA" id="ARBA00011738"/>
    </source>
</evidence>
<comment type="caution">
    <text evidence="12">The sequence shown here is derived from an EMBL/GenBank/DDBJ whole genome shotgun (WGS) entry which is preliminary data.</text>
</comment>
<evidence type="ECO:0000256" key="6">
    <source>
        <dbReference type="ARBA" id="ARBA00022964"/>
    </source>
</evidence>
<dbReference type="InterPro" id="IPR008775">
    <property type="entry name" value="Phytyl_CoA_dOase-like"/>
</dbReference>
<dbReference type="InterPro" id="IPR012774">
    <property type="entry name" value="EctD"/>
</dbReference>
<evidence type="ECO:0000313" key="12">
    <source>
        <dbReference type="EMBL" id="EFV12322.1"/>
    </source>
</evidence>
<dbReference type="GO" id="GO:0005506">
    <property type="term" value="F:iron ion binding"/>
    <property type="evidence" value="ECO:0007669"/>
    <property type="project" value="UniProtKB-ARBA"/>
</dbReference>
<keyword evidence="13" id="KW-1185">Reference proteome</keyword>
<feature type="compositionally biased region" description="Basic and acidic residues" evidence="11">
    <location>
        <begin position="295"/>
        <end position="305"/>
    </location>
</feature>
<keyword evidence="7" id="KW-0560">Oxidoreductase</keyword>
<dbReference type="STRING" id="679197.HMPREF9336_02829"/>
<comment type="similarity">
    <text evidence="3">Belongs to the PhyH family. EctD subfamily.</text>
</comment>
<dbReference type="EMBL" id="ACZI02000001">
    <property type="protein sequence ID" value="EFV12322.1"/>
    <property type="molecule type" value="Genomic_DNA"/>
</dbReference>
<accession>E5XTK7</accession>
<organism evidence="12 13">
    <name type="scientific">Segniliparus rugosus (strain ATCC BAA-974 / DSM 45345 / CCUG 50838 / CIP 108380 / JCM 13579 / CDC 945)</name>
    <dbReference type="NCBI Taxonomy" id="679197"/>
    <lineage>
        <taxon>Bacteria</taxon>
        <taxon>Bacillati</taxon>
        <taxon>Actinomycetota</taxon>
        <taxon>Actinomycetes</taxon>
        <taxon>Mycobacteriales</taxon>
        <taxon>Segniliparaceae</taxon>
        <taxon>Segniliparus</taxon>
    </lineage>
</organism>
<dbReference type="HOGENOM" id="CLU_048953_5_0_11"/>
<dbReference type="SUPFAM" id="SSF51197">
    <property type="entry name" value="Clavaminate synthase-like"/>
    <property type="match status" value="1"/>
</dbReference>
<dbReference type="OrthoDB" id="2573519at2"/>
<comment type="function">
    <text evidence="2">Involved in the biosynthesis of 5-hydroxyectoine, called compatible solute, which helps organisms to survive extreme osmotic stress by acting as a highly soluble organic osmolyte. Catalyzes the 2-oxoglutarate-dependent selective hydroxylation of L-ectoine to yield (4S,5S)-5-hydroxyectoine.</text>
</comment>
<evidence type="ECO:0000256" key="7">
    <source>
        <dbReference type="ARBA" id="ARBA00023002"/>
    </source>
</evidence>
<comment type="cofactor">
    <cofactor evidence="1">
        <name>Fe(2+)</name>
        <dbReference type="ChEBI" id="CHEBI:29033"/>
    </cofactor>
</comment>
<proteinExistence type="inferred from homology"/>
<comment type="subunit">
    <text evidence="4">Homodimer.</text>
</comment>
<evidence type="ECO:0000256" key="1">
    <source>
        <dbReference type="ARBA" id="ARBA00001954"/>
    </source>
</evidence>
<evidence type="ECO:0000256" key="10">
    <source>
        <dbReference type="NCBIfam" id="TIGR02408"/>
    </source>
</evidence>
<evidence type="ECO:0000256" key="5">
    <source>
        <dbReference type="ARBA" id="ARBA00022723"/>
    </source>
</evidence>
<dbReference type="Gene3D" id="2.60.120.620">
    <property type="entry name" value="q2cbj1_9rhob like domain"/>
    <property type="match status" value="1"/>
</dbReference>
<dbReference type="Proteomes" id="UP000004816">
    <property type="component" value="Unassembled WGS sequence"/>
</dbReference>
<protein>
    <recommendedName>
        <fullName evidence="10">Ectoine hydroxylase</fullName>
        <ecNumber evidence="10">1.14.11.55</ecNumber>
    </recommendedName>
</protein>
<evidence type="ECO:0000256" key="11">
    <source>
        <dbReference type="SAM" id="MobiDB-lite"/>
    </source>
</evidence>
<dbReference type="eggNOG" id="COG5285">
    <property type="taxonomic scope" value="Bacteria"/>
</dbReference>
<evidence type="ECO:0000313" key="13">
    <source>
        <dbReference type="Proteomes" id="UP000004816"/>
    </source>
</evidence>
<dbReference type="PANTHER" id="PTHR20883">
    <property type="entry name" value="PHYTANOYL-COA DIOXYGENASE DOMAIN CONTAINING 1"/>
    <property type="match status" value="1"/>
</dbReference>
<evidence type="ECO:0000256" key="8">
    <source>
        <dbReference type="ARBA" id="ARBA00023004"/>
    </source>
</evidence>
<dbReference type="GO" id="GO:0016706">
    <property type="term" value="F:2-oxoglutarate-dependent dioxygenase activity"/>
    <property type="evidence" value="ECO:0007669"/>
    <property type="project" value="InterPro"/>
</dbReference>
<keyword evidence="8" id="KW-0408">Iron</keyword>
<dbReference type="Pfam" id="PF05721">
    <property type="entry name" value="PhyH"/>
    <property type="match status" value="1"/>
</dbReference>
<evidence type="ECO:0000256" key="2">
    <source>
        <dbReference type="ARBA" id="ARBA00004063"/>
    </source>
</evidence>
<comment type="catalytic activity">
    <reaction evidence="9">
        <text>L-ectoine + 2-oxoglutarate + O2 = 5-hydroxyectoine + succinate + CO2</text>
        <dbReference type="Rhea" id="RHEA:45740"/>
        <dbReference type="ChEBI" id="CHEBI:15379"/>
        <dbReference type="ChEBI" id="CHEBI:16526"/>
        <dbReference type="ChEBI" id="CHEBI:16810"/>
        <dbReference type="ChEBI" id="CHEBI:30031"/>
        <dbReference type="ChEBI" id="CHEBI:58515"/>
        <dbReference type="ChEBI" id="CHEBI:85413"/>
        <dbReference type="EC" id="1.14.11.55"/>
    </reaction>
</comment>
<sequence length="314" mass="34622">MTGYAPDRPQIDRYPTRVERAIAPVPRTDPVVWSARGPEPGPLSRDELERFERDGFLLRPRSVAEEQLAGLRRELERLPAELSPDDPRVVREGGSGAVRSVFAPHLCSGLVADVVRSETVLPLARQLLGSDVYLHQARINFMPGFSGSGFYWHSDFETWHAEDGLPAIRTVSCSIALTENYPYNGALMVMPGSHHTFYPCVGRTPENHHQSSLVRQEIGVPDQETLAKAADASGIFQSTGPAGTAFWFDANLLHGSGSNITPFPRSNLFLVFNSVENAPVEPFAAARRRPEHIAARVPEPIREQEPISQGKRSG</sequence>